<evidence type="ECO:0000313" key="2">
    <source>
        <dbReference type="EMBL" id="CAB1450985.1"/>
    </source>
</evidence>
<dbReference type="EMBL" id="CADEAL010004072">
    <property type="protein sequence ID" value="CAB1450985.1"/>
    <property type="molecule type" value="Genomic_DNA"/>
</dbReference>
<dbReference type="AlphaFoldDB" id="A0A9N7VMM0"/>
<feature type="region of interest" description="Disordered" evidence="1">
    <location>
        <begin position="154"/>
        <end position="199"/>
    </location>
</feature>
<protein>
    <submittedName>
        <fullName evidence="2">Uncharacterized protein</fullName>
    </submittedName>
</protein>
<sequence length="243" mass="26735">MLMLAFSSEHRCARASHGRERGSAWFHNEAERSHCVSYAAPQSLFMLVVLSRISLAELGNRFSLTSCVRLWLRRESGSSNNQGVTRIYGSAKTKVLDYSVSARPPNLPVKDTSTSARGLLAPGCCGRKTPGSVTTLCLTAPQLHYTFKQLPDVSDSRLDEPASEAETMTRHTTPEEMTASEMTANSSATSGRRSGRHAARLHHEQRYMAPASVVPWSRKRRREPMSPGAEERVSSTCSLIIGL</sequence>
<feature type="region of interest" description="Disordered" evidence="1">
    <location>
        <begin position="218"/>
        <end position="243"/>
    </location>
</feature>
<dbReference type="Proteomes" id="UP001153269">
    <property type="component" value="Unassembled WGS sequence"/>
</dbReference>
<reference evidence="2" key="1">
    <citation type="submission" date="2020-03" db="EMBL/GenBank/DDBJ databases">
        <authorList>
            <person name="Weist P."/>
        </authorList>
    </citation>
    <scope>NUCLEOTIDE SEQUENCE</scope>
</reference>
<evidence type="ECO:0000256" key="1">
    <source>
        <dbReference type="SAM" id="MobiDB-lite"/>
    </source>
</evidence>
<evidence type="ECO:0000313" key="3">
    <source>
        <dbReference type="Proteomes" id="UP001153269"/>
    </source>
</evidence>
<gene>
    <name evidence="2" type="ORF">PLEPLA_LOCUS38677</name>
</gene>
<keyword evidence="3" id="KW-1185">Reference proteome</keyword>
<name>A0A9N7VMM0_PLEPL</name>
<organism evidence="2 3">
    <name type="scientific">Pleuronectes platessa</name>
    <name type="common">European plaice</name>
    <dbReference type="NCBI Taxonomy" id="8262"/>
    <lineage>
        <taxon>Eukaryota</taxon>
        <taxon>Metazoa</taxon>
        <taxon>Chordata</taxon>
        <taxon>Craniata</taxon>
        <taxon>Vertebrata</taxon>
        <taxon>Euteleostomi</taxon>
        <taxon>Actinopterygii</taxon>
        <taxon>Neopterygii</taxon>
        <taxon>Teleostei</taxon>
        <taxon>Neoteleostei</taxon>
        <taxon>Acanthomorphata</taxon>
        <taxon>Carangaria</taxon>
        <taxon>Pleuronectiformes</taxon>
        <taxon>Pleuronectoidei</taxon>
        <taxon>Pleuronectidae</taxon>
        <taxon>Pleuronectes</taxon>
    </lineage>
</organism>
<proteinExistence type="predicted"/>
<comment type="caution">
    <text evidence="2">The sequence shown here is derived from an EMBL/GenBank/DDBJ whole genome shotgun (WGS) entry which is preliminary data.</text>
</comment>
<feature type="compositionally biased region" description="Polar residues" evidence="1">
    <location>
        <begin position="234"/>
        <end position="243"/>
    </location>
</feature>
<feature type="compositionally biased region" description="Polar residues" evidence="1">
    <location>
        <begin position="180"/>
        <end position="192"/>
    </location>
</feature>
<accession>A0A9N7VMM0</accession>